<keyword evidence="2" id="KW-0812">Transmembrane</keyword>
<feature type="region of interest" description="Disordered" evidence="1">
    <location>
        <begin position="1"/>
        <end position="29"/>
    </location>
</feature>
<evidence type="ECO:0000256" key="2">
    <source>
        <dbReference type="SAM" id="Phobius"/>
    </source>
</evidence>
<dbReference type="RefSeq" id="WP_391933064.1">
    <property type="nucleotide sequence ID" value="NZ_JBIBSM010000002.1"/>
</dbReference>
<feature type="transmembrane region" description="Helical" evidence="2">
    <location>
        <begin position="226"/>
        <end position="246"/>
    </location>
</feature>
<feature type="transmembrane region" description="Helical" evidence="2">
    <location>
        <begin position="168"/>
        <end position="188"/>
    </location>
</feature>
<feature type="domain" description="DUF418" evidence="3">
    <location>
        <begin position="248"/>
        <end position="407"/>
    </location>
</feature>
<sequence>MTTRPTAGPTAGAGATTGPAARSATGPTASSRLRDVDALRGFALLGVLLVNITYMASAYQGTGVADPAFGSALDGTVRFLTEVFFEAKFYLLFSFLFGYSFTLQLASADRDGAAFPPRFLRRCAGLFVLGLCHAVLLFPGDILTTYAVLGLVLLALHRIRPRTAARTAVVLLCATAAGYLLLAVAVAGTGGTDTATVTEHGRQATEALRGDAGSVIAAHLRQLPDVVFMLAFFQAPAACAAFLLGLAAGKRGTLNDPTGHGPFLRRLQWVGFPVGIAGGLVWAHAAQGDSDTAYQLVAMAVNVMTAPLLAAAYAATVLRVLNGPRGRRMAAVLAPAGRMTLTNYLTQSLVLAFVFTGFGAALVGRLAPAYTVLTALALFAAQTVFSRWWLARHRYGPVEHLLRAVTLARQPRRTEKAT</sequence>
<dbReference type="Proteomes" id="UP001603013">
    <property type="component" value="Unassembled WGS sequence"/>
</dbReference>
<keyword evidence="2" id="KW-1133">Transmembrane helix</keyword>
<dbReference type="PANTHER" id="PTHR30590">
    <property type="entry name" value="INNER MEMBRANE PROTEIN"/>
    <property type="match status" value="1"/>
</dbReference>
<gene>
    <name evidence="4" type="ORF">ACF05T_04465</name>
</gene>
<dbReference type="PANTHER" id="PTHR30590:SF2">
    <property type="entry name" value="INNER MEMBRANE PROTEIN"/>
    <property type="match status" value="1"/>
</dbReference>
<feature type="transmembrane region" description="Helical" evidence="2">
    <location>
        <begin position="41"/>
        <end position="59"/>
    </location>
</feature>
<evidence type="ECO:0000259" key="3">
    <source>
        <dbReference type="Pfam" id="PF04235"/>
    </source>
</evidence>
<evidence type="ECO:0000256" key="1">
    <source>
        <dbReference type="SAM" id="MobiDB-lite"/>
    </source>
</evidence>
<accession>A0ABW6Y6D0</accession>
<comment type="caution">
    <text evidence="4">The sequence shown here is derived from an EMBL/GenBank/DDBJ whole genome shotgun (WGS) entry which is preliminary data.</text>
</comment>
<keyword evidence="5" id="KW-1185">Reference proteome</keyword>
<keyword evidence="2" id="KW-0472">Membrane</keyword>
<proteinExistence type="predicted"/>
<dbReference type="Pfam" id="PF04235">
    <property type="entry name" value="DUF418"/>
    <property type="match status" value="1"/>
</dbReference>
<dbReference type="EMBL" id="JBIBSM010000002">
    <property type="protein sequence ID" value="MFF8275362.1"/>
    <property type="molecule type" value="Genomic_DNA"/>
</dbReference>
<feature type="transmembrane region" description="Helical" evidence="2">
    <location>
        <begin position="267"/>
        <end position="285"/>
    </location>
</feature>
<evidence type="ECO:0000313" key="5">
    <source>
        <dbReference type="Proteomes" id="UP001603013"/>
    </source>
</evidence>
<evidence type="ECO:0000313" key="4">
    <source>
        <dbReference type="EMBL" id="MFF8275362.1"/>
    </source>
</evidence>
<organism evidence="4 5">
    <name type="scientific">Streptomyces lateritius</name>
    <dbReference type="NCBI Taxonomy" id="67313"/>
    <lineage>
        <taxon>Bacteria</taxon>
        <taxon>Bacillati</taxon>
        <taxon>Actinomycetota</taxon>
        <taxon>Actinomycetes</taxon>
        <taxon>Kitasatosporales</taxon>
        <taxon>Streptomycetaceae</taxon>
        <taxon>Streptomyces</taxon>
    </lineage>
</organism>
<protein>
    <submittedName>
        <fullName evidence="4">DUF418 domain-containing protein</fullName>
    </submittedName>
</protein>
<dbReference type="InterPro" id="IPR052529">
    <property type="entry name" value="Bact_Transport_Assoc"/>
</dbReference>
<feature type="transmembrane region" description="Helical" evidence="2">
    <location>
        <begin position="142"/>
        <end position="159"/>
    </location>
</feature>
<feature type="transmembrane region" description="Helical" evidence="2">
    <location>
        <begin position="297"/>
        <end position="321"/>
    </location>
</feature>
<reference evidence="4 5" key="1">
    <citation type="submission" date="2024-10" db="EMBL/GenBank/DDBJ databases">
        <title>The Natural Products Discovery Center: Release of the First 8490 Sequenced Strains for Exploring Actinobacteria Biosynthetic Diversity.</title>
        <authorList>
            <person name="Kalkreuter E."/>
            <person name="Kautsar S.A."/>
            <person name="Yang D."/>
            <person name="Bader C.D."/>
            <person name="Teijaro C.N."/>
            <person name="Fluegel L."/>
            <person name="Davis C.M."/>
            <person name="Simpson J.R."/>
            <person name="Lauterbach L."/>
            <person name="Steele A.D."/>
            <person name="Gui C."/>
            <person name="Meng S."/>
            <person name="Li G."/>
            <person name="Viehrig K."/>
            <person name="Ye F."/>
            <person name="Su P."/>
            <person name="Kiefer A.F."/>
            <person name="Nichols A."/>
            <person name="Cepeda A.J."/>
            <person name="Yan W."/>
            <person name="Fan B."/>
            <person name="Jiang Y."/>
            <person name="Adhikari A."/>
            <person name="Zheng C.-J."/>
            <person name="Schuster L."/>
            <person name="Cowan T.M."/>
            <person name="Smanski M.J."/>
            <person name="Chevrette M.G."/>
            <person name="De Carvalho L.P.S."/>
            <person name="Shen B."/>
        </authorList>
    </citation>
    <scope>NUCLEOTIDE SEQUENCE [LARGE SCALE GENOMIC DNA]</scope>
    <source>
        <strain evidence="4 5">NPDC015755</strain>
    </source>
</reference>
<dbReference type="InterPro" id="IPR007349">
    <property type="entry name" value="DUF418"/>
</dbReference>
<name>A0ABW6Y6D0_9ACTN</name>
<feature type="transmembrane region" description="Helical" evidence="2">
    <location>
        <begin position="369"/>
        <end position="390"/>
    </location>
</feature>
<feature type="transmembrane region" description="Helical" evidence="2">
    <location>
        <begin position="341"/>
        <end position="363"/>
    </location>
</feature>